<dbReference type="GO" id="GO:0005634">
    <property type="term" value="C:nucleus"/>
    <property type="evidence" value="ECO:0007669"/>
    <property type="project" value="UniProtKB-SubCell"/>
</dbReference>
<dbReference type="Gene3D" id="1.20.58.200">
    <property type="entry name" value="Translin, domain 2"/>
    <property type="match status" value="1"/>
</dbReference>
<accession>A0A367XPX2</accession>
<dbReference type="STRING" id="5486.A0A367XPX2"/>
<dbReference type="InterPro" id="IPR036081">
    <property type="entry name" value="Translin_sf"/>
</dbReference>
<keyword evidence="7" id="KW-1185">Reference proteome</keyword>
<dbReference type="PANTHER" id="PTHR10741">
    <property type="entry name" value="TRANSLIN AND TRANSLIN ASSOCIATED PROTEIN X"/>
    <property type="match status" value="1"/>
</dbReference>
<organism evidence="6 7">
    <name type="scientific">Candida viswanathii</name>
    <dbReference type="NCBI Taxonomy" id="5486"/>
    <lineage>
        <taxon>Eukaryota</taxon>
        <taxon>Fungi</taxon>
        <taxon>Dikarya</taxon>
        <taxon>Ascomycota</taxon>
        <taxon>Saccharomycotina</taxon>
        <taxon>Pichiomycetes</taxon>
        <taxon>Debaryomycetaceae</taxon>
        <taxon>Candida/Lodderomyces clade</taxon>
        <taxon>Candida</taxon>
    </lineage>
</organism>
<dbReference type="InterPro" id="IPR002848">
    <property type="entry name" value="Translin_fam"/>
</dbReference>
<proteinExistence type="inferred from homology"/>
<comment type="subcellular location">
    <subcellularLocation>
        <location evidence="2">Cytoplasm</location>
    </subcellularLocation>
    <subcellularLocation>
        <location evidence="1">Nucleus</location>
    </subcellularLocation>
</comment>
<dbReference type="InterPro" id="IPR016068">
    <property type="entry name" value="Translin_N"/>
</dbReference>
<comment type="similarity">
    <text evidence="3">Belongs to the translin family.</text>
</comment>
<protein>
    <submittedName>
        <fullName evidence="6">Translin-associated protein X</fullName>
    </submittedName>
</protein>
<dbReference type="Gene3D" id="1.20.58.190">
    <property type="entry name" value="Translin, domain 1"/>
    <property type="match status" value="1"/>
</dbReference>
<evidence type="ECO:0000256" key="5">
    <source>
        <dbReference type="ARBA" id="ARBA00023242"/>
    </source>
</evidence>
<keyword evidence="4" id="KW-0963">Cytoplasm</keyword>
<dbReference type="InterPro" id="IPR016069">
    <property type="entry name" value="Translin_C"/>
</dbReference>
<sequence>MSDFATAIFIPARDMLREKQDEREEIIRLCRDITSYSKKGIFSLHRGILRNELTKELLAYFEILSDRLAKIEDMYPNNVHLRGTISGAIEELIEFFTFGYYKYNFELLGYKDFLIMMELLVQGSEFDAIIEYLIFGTGLPESDHPPTIEFIDVSDYLMGIFDCTGEIMRLSILQLSGSKGNFDVSNTWHNYKFLQQLYEQYILLTEYYPGISINRGVFDNAPNLRGNTSFNKKLQVFESSIKKIEATLLDILVSDQEII</sequence>
<evidence type="ECO:0000313" key="6">
    <source>
        <dbReference type="EMBL" id="RCK55673.1"/>
    </source>
</evidence>
<keyword evidence="5" id="KW-0539">Nucleus</keyword>
<dbReference type="OrthoDB" id="31005at2759"/>
<dbReference type="SUPFAM" id="SSF74784">
    <property type="entry name" value="Translin"/>
    <property type="match status" value="1"/>
</dbReference>
<name>A0A367XPX2_9ASCO</name>
<comment type="caution">
    <text evidence="6">The sequence shown here is derived from an EMBL/GenBank/DDBJ whole genome shotgun (WGS) entry which is preliminary data.</text>
</comment>
<dbReference type="GO" id="GO:0005737">
    <property type="term" value="C:cytoplasm"/>
    <property type="evidence" value="ECO:0007669"/>
    <property type="project" value="UniProtKB-SubCell"/>
</dbReference>
<evidence type="ECO:0000256" key="1">
    <source>
        <dbReference type="ARBA" id="ARBA00004123"/>
    </source>
</evidence>
<dbReference type="Proteomes" id="UP000253472">
    <property type="component" value="Unassembled WGS sequence"/>
</dbReference>
<dbReference type="CDD" id="cd14820">
    <property type="entry name" value="TRAX"/>
    <property type="match status" value="1"/>
</dbReference>
<evidence type="ECO:0000256" key="3">
    <source>
        <dbReference type="ARBA" id="ARBA00005902"/>
    </source>
</evidence>
<reference evidence="6 7" key="1">
    <citation type="submission" date="2018-06" db="EMBL/GenBank/DDBJ databases">
        <title>Whole genome sequencing of Candida tropicalis (genome annotated by CSBL at Korea University).</title>
        <authorList>
            <person name="Ahn J."/>
        </authorList>
    </citation>
    <scope>NUCLEOTIDE SEQUENCE [LARGE SCALE GENOMIC DNA]</scope>
    <source>
        <strain evidence="6 7">ATCC 20962</strain>
    </source>
</reference>
<dbReference type="Pfam" id="PF01997">
    <property type="entry name" value="Translin"/>
    <property type="match status" value="1"/>
</dbReference>
<gene>
    <name evidence="6" type="ORF">Cantr_05974</name>
</gene>
<evidence type="ECO:0000256" key="2">
    <source>
        <dbReference type="ARBA" id="ARBA00004496"/>
    </source>
</evidence>
<dbReference type="GO" id="GO:0043565">
    <property type="term" value="F:sequence-specific DNA binding"/>
    <property type="evidence" value="ECO:0007669"/>
    <property type="project" value="InterPro"/>
</dbReference>
<evidence type="ECO:0000256" key="4">
    <source>
        <dbReference type="ARBA" id="ARBA00022490"/>
    </source>
</evidence>
<evidence type="ECO:0000313" key="7">
    <source>
        <dbReference type="Proteomes" id="UP000253472"/>
    </source>
</evidence>
<dbReference type="EMBL" id="QLNQ01000029">
    <property type="protein sequence ID" value="RCK55673.1"/>
    <property type="molecule type" value="Genomic_DNA"/>
</dbReference>
<dbReference type="AlphaFoldDB" id="A0A367XPX2"/>